<protein>
    <submittedName>
        <fullName evidence="1">Uncharacterized protein</fullName>
    </submittedName>
</protein>
<organism evidence="1 2">
    <name type="scientific">Geomicrobium halophilum</name>
    <dbReference type="NCBI Taxonomy" id="549000"/>
    <lineage>
        <taxon>Bacteria</taxon>
        <taxon>Bacillati</taxon>
        <taxon>Bacillota</taxon>
        <taxon>Bacilli</taxon>
        <taxon>Bacillales</taxon>
        <taxon>Geomicrobium</taxon>
    </lineage>
</organism>
<dbReference type="Proteomes" id="UP000568839">
    <property type="component" value="Unassembled WGS sequence"/>
</dbReference>
<gene>
    <name evidence="1" type="ORF">HNR44_001345</name>
</gene>
<reference evidence="1 2" key="1">
    <citation type="submission" date="2020-08" db="EMBL/GenBank/DDBJ databases">
        <title>Genomic Encyclopedia of Type Strains, Phase IV (KMG-IV): sequencing the most valuable type-strain genomes for metagenomic binning, comparative biology and taxonomic classification.</title>
        <authorList>
            <person name="Goeker M."/>
        </authorList>
    </citation>
    <scope>NUCLEOTIDE SEQUENCE [LARGE SCALE GENOMIC DNA]</scope>
    <source>
        <strain evidence="1 2">DSM 21769</strain>
    </source>
</reference>
<comment type="caution">
    <text evidence="1">The sequence shown here is derived from an EMBL/GenBank/DDBJ whole genome shotgun (WGS) entry which is preliminary data.</text>
</comment>
<sequence length="50" mass="5930">MGKRILGYFVKEDVQKFRVHRLASVLLTYKTIRFASRKRPLLLRGVYDCS</sequence>
<dbReference type="AlphaFoldDB" id="A0A841PQD6"/>
<evidence type="ECO:0000313" key="1">
    <source>
        <dbReference type="EMBL" id="MBB6449396.1"/>
    </source>
</evidence>
<keyword evidence="2" id="KW-1185">Reference proteome</keyword>
<proteinExistence type="predicted"/>
<name>A0A841PQD6_9BACL</name>
<evidence type="ECO:0000313" key="2">
    <source>
        <dbReference type="Proteomes" id="UP000568839"/>
    </source>
</evidence>
<dbReference type="EMBL" id="JACHHJ010000001">
    <property type="protein sequence ID" value="MBB6449396.1"/>
    <property type="molecule type" value="Genomic_DNA"/>
</dbReference>
<accession>A0A841PQD6</accession>